<gene>
    <name evidence="2" type="ORF">METZ01_LOCUS110320</name>
</gene>
<dbReference type="AlphaFoldDB" id="A0A381WY56"/>
<name>A0A381WY56_9ZZZZ</name>
<reference evidence="2" key="1">
    <citation type="submission" date="2018-05" db="EMBL/GenBank/DDBJ databases">
        <authorList>
            <person name="Lanie J.A."/>
            <person name="Ng W.-L."/>
            <person name="Kazmierczak K.M."/>
            <person name="Andrzejewski T.M."/>
            <person name="Davidsen T.M."/>
            <person name="Wayne K.J."/>
            <person name="Tettelin H."/>
            <person name="Glass J.I."/>
            <person name="Rusch D."/>
            <person name="Podicherti R."/>
            <person name="Tsui H.-C.T."/>
            <person name="Winkler M.E."/>
        </authorList>
    </citation>
    <scope>NUCLEOTIDE SEQUENCE</scope>
</reference>
<feature type="transmembrane region" description="Helical" evidence="1">
    <location>
        <begin position="6"/>
        <end position="23"/>
    </location>
</feature>
<keyword evidence="1" id="KW-0472">Membrane</keyword>
<organism evidence="2">
    <name type="scientific">marine metagenome</name>
    <dbReference type="NCBI Taxonomy" id="408172"/>
    <lineage>
        <taxon>unclassified sequences</taxon>
        <taxon>metagenomes</taxon>
        <taxon>ecological metagenomes</taxon>
    </lineage>
</organism>
<keyword evidence="1" id="KW-0812">Transmembrane</keyword>
<accession>A0A381WY56</accession>
<dbReference type="EMBL" id="UINC01013272">
    <property type="protein sequence ID" value="SVA57466.1"/>
    <property type="molecule type" value="Genomic_DNA"/>
</dbReference>
<evidence type="ECO:0000313" key="2">
    <source>
        <dbReference type="EMBL" id="SVA57466.1"/>
    </source>
</evidence>
<sequence length="46" mass="5497">MSLILVIGLAKWLFMSIVTMKIFENKKQTKEWKEVEDILEQITKIE</sequence>
<protein>
    <submittedName>
        <fullName evidence="2">Uncharacterized protein</fullName>
    </submittedName>
</protein>
<evidence type="ECO:0000256" key="1">
    <source>
        <dbReference type="SAM" id="Phobius"/>
    </source>
</evidence>
<keyword evidence="1" id="KW-1133">Transmembrane helix</keyword>
<proteinExistence type="predicted"/>